<feature type="region of interest" description="Disordered" evidence="1">
    <location>
        <begin position="431"/>
        <end position="458"/>
    </location>
</feature>
<feature type="compositionally biased region" description="Low complexity" evidence="1">
    <location>
        <begin position="722"/>
        <end position="739"/>
    </location>
</feature>
<feature type="region of interest" description="Disordered" evidence="1">
    <location>
        <begin position="478"/>
        <end position="510"/>
    </location>
</feature>
<evidence type="ECO:0000256" key="1">
    <source>
        <dbReference type="SAM" id="MobiDB-lite"/>
    </source>
</evidence>
<feature type="compositionally biased region" description="Polar residues" evidence="1">
    <location>
        <begin position="710"/>
        <end position="721"/>
    </location>
</feature>
<dbReference type="EMBL" id="MU157830">
    <property type="protein sequence ID" value="KAF9532774.1"/>
    <property type="molecule type" value="Genomic_DNA"/>
</dbReference>
<proteinExistence type="predicted"/>
<keyword evidence="3" id="KW-1185">Reference proteome</keyword>
<protein>
    <submittedName>
        <fullName evidence="2">Uncharacterized protein</fullName>
    </submittedName>
</protein>
<feature type="compositionally biased region" description="Basic and acidic residues" evidence="1">
    <location>
        <begin position="540"/>
        <end position="578"/>
    </location>
</feature>
<organism evidence="2 3">
    <name type="scientific">Crepidotus variabilis</name>
    <dbReference type="NCBI Taxonomy" id="179855"/>
    <lineage>
        <taxon>Eukaryota</taxon>
        <taxon>Fungi</taxon>
        <taxon>Dikarya</taxon>
        <taxon>Basidiomycota</taxon>
        <taxon>Agaricomycotina</taxon>
        <taxon>Agaricomycetes</taxon>
        <taxon>Agaricomycetidae</taxon>
        <taxon>Agaricales</taxon>
        <taxon>Agaricineae</taxon>
        <taxon>Crepidotaceae</taxon>
        <taxon>Crepidotus</taxon>
    </lineage>
</organism>
<feature type="region of interest" description="Disordered" evidence="1">
    <location>
        <begin position="528"/>
        <end position="861"/>
    </location>
</feature>
<feature type="compositionally biased region" description="Low complexity" evidence="1">
    <location>
        <begin position="63"/>
        <end position="77"/>
    </location>
</feature>
<feature type="compositionally biased region" description="Basic and acidic residues" evidence="1">
    <location>
        <begin position="127"/>
        <end position="138"/>
    </location>
</feature>
<feature type="compositionally biased region" description="Low complexity" evidence="1">
    <location>
        <begin position="161"/>
        <end position="183"/>
    </location>
</feature>
<feature type="region of interest" description="Disordered" evidence="1">
    <location>
        <begin position="1"/>
        <end position="204"/>
    </location>
</feature>
<feature type="compositionally biased region" description="Polar residues" evidence="1">
    <location>
        <begin position="194"/>
        <end position="203"/>
    </location>
</feature>
<dbReference type="Proteomes" id="UP000807306">
    <property type="component" value="Unassembled WGS sequence"/>
</dbReference>
<feature type="compositionally biased region" description="Low complexity" evidence="1">
    <location>
        <begin position="801"/>
        <end position="810"/>
    </location>
</feature>
<comment type="caution">
    <text evidence="2">The sequence shown here is derived from an EMBL/GenBank/DDBJ whole genome shotgun (WGS) entry which is preliminary data.</text>
</comment>
<sequence>MAKQGADVPPMPPRVEKKDLEGSADNSDEVAKPPAAQPLEEEAQEKRSEQLPNTSLLDVDDAGGPSPHSVHESPVPEIITLPSEEPTAKSNASPTSDNKVPFSSSASGMAIPLAKIEVSPLTIRKRTLTDPPKEDQRPTSRSSKIEPTPTLSIPEVESPVQEQTTAAQQTDASSKSSSPASLSDKVDAAESVHGSMTSVQYPSVPQIVIENRQSVASVAALQESSAISPAPEPSKHDEIAVRKAGLTLNPALLDQTSQVPAPLATGNMTGGSIGDFIGRYMVEGSPLTPQFPETSPALESLTPNEAPVPSQPQAEAPARPRPKPAAVQPPDPSNFLSPPPTGFRSAVVSSGGSSFGTISSNGSRPMSMIETSPGQVSRALRMTPATGRGVPVFLPPTSSRPRKSDFVYFPPSPEGVPHTAAEDDMIVEEDEDGEGGFGVVTLGHHGRRGSEPDLTKPSAMNYSHKAAAFKAVVHGKVRETPASATMPRRLPQTPQPKKAKRATILETPLSPGHEELAALLQEAMLLEDSLDRGQLPGETPAKKRQDEMAKQKRKEEEERRVLARAREEEARKEAEERHRIAHANAQLQAKRDAPTQGRLKHTFLVPLSKAKTTHKKELSSTELEAPPRVSHESTRSKASTSEQHEPQTKRQRSPETDRRAVTLPTPQTPEPKTPSASMPIPTLVTPGPTPPSKSPRMAKFSSFKRFGSISKPSTIDSTARYSVSTSSEISSEDSTTIATPPDNALEFGLKASNESLHRSATTKNSMTFPSLSPKSPKKAGGSIGRATSFAEKMFSRGRTKSNGSVLSSSSQLTVDEPIPSLPPVDKPPSINLPSLSNTETRTLSKTPSRNSSLKRTMDLPPIPQTAVPALPPMPSIYIPANPYSHSPEGDSLVIPSTDSSFTRPSSMTSLSSAGSLPSPLFDQEIFDAFPSVPGTTPTPVVTLGGHRREQSLAAAAVAATADFDSAFLSSAIHIAAKKSQRTAAPVSRAKTPTQTGG</sequence>
<evidence type="ECO:0000313" key="3">
    <source>
        <dbReference type="Proteomes" id="UP000807306"/>
    </source>
</evidence>
<gene>
    <name evidence="2" type="ORF">CPB83DRAFT_846330</name>
</gene>
<name>A0A9P6JUE7_9AGAR</name>
<feature type="compositionally biased region" description="Polar residues" evidence="1">
    <location>
        <begin position="831"/>
        <end position="854"/>
    </location>
</feature>
<feature type="compositionally biased region" description="Pro residues" evidence="1">
    <location>
        <begin position="327"/>
        <end position="341"/>
    </location>
</feature>
<feature type="region of interest" description="Disordered" evidence="1">
    <location>
        <begin position="283"/>
        <end position="419"/>
    </location>
</feature>
<dbReference type="AlphaFoldDB" id="A0A9P6JUE7"/>
<feature type="compositionally biased region" description="Basic and acidic residues" evidence="1">
    <location>
        <begin position="642"/>
        <end position="660"/>
    </location>
</feature>
<feature type="region of interest" description="Disordered" evidence="1">
    <location>
        <begin position="977"/>
        <end position="997"/>
    </location>
</feature>
<feature type="compositionally biased region" description="Polar residues" evidence="1">
    <location>
        <begin position="752"/>
        <end position="773"/>
    </location>
</feature>
<reference evidence="2" key="1">
    <citation type="submission" date="2020-11" db="EMBL/GenBank/DDBJ databases">
        <authorList>
            <consortium name="DOE Joint Genome Institute"/>
            <person name="Ahrendt S."/>
            <person name="Riley R."/>
            <person name="Andreopoulos W."/>
            <person name="Labutti K."/>
            <person name="Pangilinan J."/>
            <person name="Ruiz-Duenas F.J."/>
            <person name="Barrasa J.M."/>
            <person name="Sanchez-Garcia M."/>
            <person name="Camarero S."/>
            <person name="Miyauchi S."/>
            <person name="Serrano A."/>
            <person name="Linde D."/>
            <person name="Babiker R."/>
            <person name="Drula E."/>
            <person name="Ayuso-Fernandez I."/>
            <person name="Pacheco R."/>
            <person name="Padilla G."/>
            <person name="Ferreira P."/>
            <person name="Barriuso J."/>
            <person name="Kellner H."/>
            <person name="Castanera R."/>
            <person name="Alfaro M."/>
            <person name="Ramirez L."/>
            <person name="Pisabarro A.G."/>
            <person name="Kuo A."/>
            <person name="Tritt A."/>
            <person name="Lipzen A."/>
            <person name="He G."/>
            <person name="Yan M."/>
            <person name="Ng V."/>
            <person name="Cullen D."/>
            <person name="Martin F."/>
            <person name="Rosso M.-N."/>
            <person name="Henrissat B."/>
            <person name="Hibbett D."/>
            <person name="Martinez A.T."/>
            <person name="Grigoriev I.V."/>
        </authorList>
    </citation>
    <scope>NUCLEOTIDE SEQUENCE</scope>
    <source>
        <strain evidence="2">CBS 506.95</strain>
    </source>
</reference>
<feature type="compositionally biased region" description="Polar residues" evidence="1">
    <location>
        <begin position="88"/>
        <end position="107"/>
    </location>
</feature>
<dbReference type="OrthoDB" id="3237291at2759"/>
<evidence type="ECO:0000313" key="2">
    <source>
        <dbReference type="EMBL" id="KAF9532774.1"/>
    </source>
</evidence>
<feature type="compositionally biased region" description="Low complexity" evidence="1">
    <location>
        <begin position="342"/>
        <end position="364"/>
    </location>
</feature>
<accession>A0A9P6JUE7</accession>